<gene>
    <name evidence="5" type="ORF">CHARACLAT_032865</name>
</gene>
<evidence type="ECO:0000256" key="4">
    <source>
        <dbReference type="SAM" id="MobiDB-lite"/>
    </source>
</evidence>
<dbReference type="SMART" id="SM00248">
    <property type="entry name" value="ANK"/>
    <property type="match status" value="4"/>
</dbReference>
<reference evidence="5 6" key="1">
    <citation type="submission" date="2021-06" db="EMBL/GenBank/DDBJ databases">
        <authorList>
            <person name="Palmer J.M."/>
        </authorList>
    </citation>
    <scope>NUCLEOTIDE SEQUENCE [LARGE SCALE GENOMIC DNA]</scope>
    <source>
        <strain evidence="5 6">CL_MEX2019</strain>
        <tissue evidence="5">Muscle</tissue>
    </source>
</reference>
<accession>A0ABU7CXA5</accession>
<feature type="repeat" description="ANK" evidence="3">
    <location>
        <begin position="94"/>
        <end position="126"/>
    </location>
</feature>
<dbReference type="PANTHER" id="PTHR24201:SF16">
    <property type="entry name" value="ANKYRIN-1-LIKE-RELATED"/>
    <property type="match status" value="1"/>
</dbReference>
<organism evidence="5 6">
    <name type="scientific">Characodon lateralis</name>
    <dbReference type="NCBI Taxonomy" id="208331"/>
    <lineage>
        <taxon>Eukaryota</taxon>
        <taxon>Metazoa</taxon>
        <taxon>Chordata</taxon>
        <taxon>Craniata</taxon>
        <taxon>Vertebrata</taxon>
        <taxon>Euteleostomi</taxon>
        <taxon>Actinopterygii</taxon>
        <taxon>Neopterygii</taxon>
        <taxon>Teleostei</taxon>
        <taxon>Neoteleostei</taxon>
        <taxon>Acanthomorphata</taxon>
        <taxon>Ovalentaria</taxon>
        <taxon>Atherinomorphae</taxon>
        <taxon>Cyprinodontiformes</taxon>
        <taxon>Goodeidae</taxon>
        <taxon>Characodon</taxon>
    </lineage>
</organism>
<dbReference type="InterPro" id="IPR002110">
    <property type="entry name" value="Ankyrin_rpt"/>
</dbReference>
<keyword evidence="6" id="KW-1185">Reference proteome</keyword>
<dbReference type="EMBL" id="JAHUTJ010006236">
    <property type="protein sequence ID" value="MED6266158.1"/>
    <property type="molecule type" value="Genomic_DNA"/>
</dbReference>
<keyword evidence="2 3" id="KW-0040">ANK repeat</keyword>
<name>A0ABU7CXA5_9TELE</name>
<evidence type="ECO:0000256" key="3">
    <source>
        <dbReference type="PROSITE-ProRule" id="PRU00023"/>
    </source>
</evidence>
<evidence type="ECO:0000313" key="5">
    <source>
        <dbReference type="EMBL" id="MED6266158.1"/>
    </source>
</evidence>
<comment type="caution">
    <text evidence="5">The sequence shown here is derived from an EMBL/GenBank/DDBJ whole genome shotgun (WGS) entry which is preliminary data.</text>
</comment>
<protein>
    <submittedName>
        <fullName evidence="5">Uncharacterized protein</fullName>
    </submittedName>
</protein>
<sequence length="280" mass="30987">MLPVLAPGRHLTMVGGVSSATFLTMELPITRVGFSVGVSVDLQFLDEVISDGADPNCSDRYGQTVIHEVSRAWSVDVMRFFLDRGSDHLCSDQFGVTALHVASALDYEDMVRYLLVRKADPSAQTLLDQQTPLHYAAKNDAVRSIRLLLQAGACINCTDYKQRTPLQLAANMERSEAAQVLLELGANAGVKDSDGQLCITALIGRMSHVAQVALRQFHLTDRMTRQQYFYLNLLEPNAHTPGDDLPGAGISEPTTPVRQSNTNIVHRKQRTDQRLQIWNL</sequence>
<feature type="region of interest" description="Disordered" evidence="4">
    <location>
        <begin position="241"/>
        <end position="261"/>
    </location>
</feature>
<feature type="repeat" description="ANK" evidence="3">
    <location>
        <begin position="128"/>
        <end position="160"/>
    </location>
</feature>
<dbReference type="Pfam" id="PF12796">
    <property type="entry name" value="Ank_2"/>
    <property type="match status" value="1"/>
</dbReference>
<evidence type="ECO:0000256" key="1">
    <source>
        <dbReference type="ARBA" id="ARBA00022737"/>
    </source>
</evidence>
<feature type="compositionally biased region" description="Polar residues" evidence="4">
    <location>
        <begin position="252"/>
        <end position="261"/>
    </location>
</feature>
<proteinExistence type="predicted"/>
<dbReference type="InterPro" id="IPR036770">
    <property type="entry name" value="Ankyrin_rpt-contain_sf"/>
</dbReference>
<dbReference type="InterPro" id="IPR050776">
    <property type="entry name" value="Ank_Repeat/CDKN_Inhibitor"/>
</dbReference>
<dbReference type="Proteomes" id="UP001352852">
    <property type="component" value="Unassembled WGS sequence"/>
</dbReference>
<keyword evidence="1" id="KW-0677">Repeat</keyword>
<dbReference type="SUPFAM" id="SSF48403">
    <property type="entry name" value="Ankyrin repeat"/>
    <property type="match status" value="1"/>
</dbReference>
<dbReference type="PROSITE" id="PS50297">
    <property type="entry name" value="ANK_REP_REGION"/>
    <property type="match status" value="3"/>
</dbReference>
<dbReference type="PROSITE" id="PS50088">
    <property type="entry name" value="ANK_REPEAT"/>
    <property type="match status" value="3"/>
</dbReference>
<dbReference type="Gene3D" id="1.25.40.20">
    <property type="entry name" value="Ankyrin repeat-containing domain"/>
    <property type="match status" value="2"/>
</dbReference>
<dbReference type="PANTHER" id="PTHR24201">
    <property type="entry name" value="ANK_REP_REGION DOMAIN-CONTAINING PROTEIN"/>
    <property type="match status" value="1"/>
</dbReference>
<evidence type="ECO:0000256" key="2">
    <source>
        <dbReference type="ARBA" id="ARBA00023043"/>
    </source>
</evidence>
<evidence type="ECO:0000313" key="6">
    <source>
        <dbReference type="Proteomes" id="UP001352852"/>
    </source>
</evidence>
<feature type="repeat" description="ANK" evidence="3">
    <location>
        <begin position="161"/>
        <end position="193"/>
    </location>
</feature>